<evidence type="ECO:0000256" key="1">
    <source>
        <dbReference type="ARBA" id="ARBA00022630"/>
    </source>
</evidence>
<evidence type="ECO:0000313" key="6">
    <source>
        <dbReference type="RefSeq" id="XP_033455845.1"/>
    </source>
</evidence>
<dbReference type="GeneID" id="54366365"/>
<evidence type="ECO:0000259" key="4">
    <source>
        <dbReference type="Pfam" id="PF01494"/>
    </source>
</evidence>
<dbReference type="PANTHER" id="PTHR46720">
    <property type="entry name" value="HYDROXYLASE, PUTATIVE (AFU_ORTHOLOGUE AFUA_3G01460)-RELATED"/>
    <property type="match status" value="1"/>
</dbReference>
<dbReference type="InterPro" id="IPR051104">
    <property type="entry name" value="FAD_monoxygenase"/>
</dbReference>
<feature type="domain" description="FAD-binding" evidence="4">
    <location>
        <begin position="8"/>
        <end position="177"/>
    </location>
</feature>
<reference evidence="6" key="3">
    <citation type="submission" date="2025-08" db="UniProtKB">
        <authorList>
            <consortium name="RefSeq"/>
        </authorList>
    </citation>
    <scope>IDENTIFICATION</scope>
    <source>
        <strain evidence="6">CBS 342.82</strain>
    </source>
</reference>
<dbReference type="SUPFAM" id="SSF51905">
    <property type="entry name" value="FAD/NAD(P)-binding domain"/>
    <property type="match status" value="1"/>
</dbReference>
<keyword evidence="3" id="KW-0560">Oxidoreductase</keyword>
<dbReference type="GO" id="GO:0016491">
    <property type="term" value="F:oxidoreductase activity"/>
    <property type="evidence" value="ECO:0007669"/>
    <property type="project" value="UniProtKB-KW"/>
</dbReference>
<keyword evidence="5" id="KW-1185">Reference proteome</keyword>
<protein>
    <submittedName>
        <fullName evidence="6">FAD/NAD(P)-binding domain-containing protein</fullName>
    </submittedName>
</protein>
<dbReference type="GO" id="GO:0044550">
    <property type="term" value="P:secondary metabolite biosynthetic process"/>
    <property type="evidence" value="ECO:0007669"/>
    <property type="project" value="TreeGrafter"/>
</dbReference>
<dbReference type="AlphaFoldDB" id="A0A6J3LU57"/>
<dbReference type="RefSeq" id="XP_033455845.1">
    <property type="nucleotide sequence ID" value="XM_033608565.1"/>
</dbReference>
<evidence type="ECO:0000256" key="3">
    <source>
        <dbReference type="ARBA" id="ARBA00023002"/>
    </source>
</evidence>
<gene>
    <name evidence="6" type="ORF">K489DRAFT_434676</name>
</gene>
<accession>A0A6J3LU57</accession>
<reference evidence="6" key="1">
    <citation type="submission" date="2020-01" db="EMBL/GenBank/DDBJ databases">
        <authorList>
            <consortium name="DOE Joint Genome Institute"/>
            <person name="Haridas S."/>
            <person name="Albert R."/>
            <person name="Binder M."/>
            <person name="Bloem J."/>
            <person name="Labutti K."/>
            <person name="Salamov A."/>
            <person name="Andreopoulos B."/>
            <person name="Baker S.E."/>
            <person name="Barry K."/>
            <person name="Bills G."/>
            <person name="Bluhm B.H."/>
            <person name="Cannon C."/>
            <person name="Castanera R."/>
            <person name="Culley D.E."/>
            <person name="Daum C."/>
            <person name="Ezra D."/>
            <person name="Gonzalez J.B."/>
            <person name="Henrissat B."/>
            <person name="Kuo A."/>
            <person name="Liang C."/>
            <person name="Lipzen A."/>
            <person name="Lutzoni F."/>
            <person name="Magnuson J."/>
            <person name="Mondo S."/>
            <person name="Nolan M."/>
            <person name="Ohm R."/>
            <person name="Pangilinan J."/>
            <person name="Park H.-J."/>
            <person name="Ramirez L."/>
            <person name="Alfaro M."/>
            <person name="Sun H."/>
            <person name="Tritt A."/>
            <person name="Yoshinaga Y."/>
            <person name="Zwiers L.-H."/>
            <person name="Turgeon B.G."/>
            <person name="Goodwin S.B."/>
            <person name="Spatafora J.W."/>
            <person name="Crous P.W."/>
            <person name="Grigoriev I.V."/>
        </authorList>
    </citation>
    <scope>NUCLEOTIDE SEQUENCE</scope>
    <source>
        <strain evidence="6">CBS 342.82</strain>
    </source>
</reference>
<dbReference type="InterPro" id="IPR036188">
    <property type="entry name" value="FAD/NAD-bd_sf"/>
</dbReference>
<organism evidence="6">
    <name type="scientific">Dissoconium aciculare CBS 342.82</name>
    <dbReference type="NCBI Taxonomy" id="1314786"/>
    <lineage>
        <taxon>Eukaryota</taxon>
        <taxon>Fungi</taxon>
        <taxon>Dikarya</taxon>
        <taxon>Ascomycota</taxon>
        <taxon>Pezizomycotina</taxon>
        <taxon>Dothideomycetes</taxon>
        <taxon>Dothideomycetidae</taxon>
        <taxon>Mycosphaerellales</taxon>
        <taxon>Dissoconiaceae</taxon>
        <taxon>Dissoconium</taxon>
    </lineage>
</organism>
<name>A0A6J3LU57_9PEZI</name>
<proteinExistence type="predicted"/>
<evidence type="ECO:0000256" key="2">
    <source>
        <dbReference type="ARBA" id="ARBA00022827"/>
    </source>
</evidence>
<dbReference type="PRINTS" id="PR00420">
    <property type="entry name" value="RNGMNOXGNASE"/>
</dbReference>
<dbReference type="OrthoDB" id="16820at2759"/>
<sequence>MTETRPKIKVIIIGGGIAGLALAASLTKRPHIDFHVYEGVPEYKDVGAGLALHSNAIRAMGLLGAEVRQAYFDKALDMGEEHEEMATEVILAQGPHSGELVAELGRAKGRKSVSRADLLQGLLALVPADRITLGTRLTKVEETVGGKVTVTFQDGGQVSGDCLIGADGIHSLTRSYVLGAEHPATAPVNHDGWQIYRIMVPMSVAQREHGLDPRWTKIVPIMLGPRGHINTLPLNKSTRLSAGVAVRGAKFTENGMASELNPGLYSEYSDEAHVLCDFDAGAAADSFGRVYAYAEADMLNRPEKMRSFFKDAAAFTNDFDLRKQNDDAMILMQKWLRETQT</sequence>
<reference evidence="6" key="2">
    <citation type="submission" date="2020-04" db="EMBL/GenBank/DDBJ databases">
        <authorList>
            <consortium name="NCBI Genome Project"/>
        </authorList>
    </citation>
    <scope>NUCLEOTIDE SEQUENCE</scope>
    <source>
        <strain evidence="6">CBS 342.82</strain>
    </source>
</reference>
<keyword evidence="2" id="KW-0274">FAD</keyword>
<dbReference type="InterPro" id="IPR002938">
    <property type="entry name" value="FAD-bd"/>
</dbReference>
<evidence type="ECO:0000313" key="5">
    <source>
        <dbReference type="Proteomes" id="UP000504637"/>
    </source>
</evidence>
<keyword evidence="1" id="KW-0285">Flavoprotein</keyword>
<dbReference type="Proteomes" id="UP000504637">
    <property type="component" value="Unplaced"/>
</dbReference>
<dbReference type="Gene3D" id="3.50.50.60">
    <property type="entry name" value="FAD/NAD(P)-binding domain"/>
    <property type="match status" value="1"/>
</dbReference>
<dbReference type="GO" id="GO:0071949">
    <property type="term" value="F:FAD binding"/>
    <property type="evidence" value="ECO:0007669"/>
    <property type="project" value="InterPro"/>
</dbReference>
<dbReference type="PANTHER" id="PTHR46720:SF3">
    <property type="entry name" value="FAD-BINDING DOMAIN-CONTAINING PROTEIN-RELATED"/>
    <property type="match status" value="1"/>
</dbReference>
<dbReference type="Pfam" id="PF01494">
    <property type="entry name" value="FAD_binding_3"/>
    <property type="match status" value="1"/>
</dbReference>